<comment type="function">
    <text evidence="18">Catalyzes the conversion of GTP to 2,5-diamino-6-ribosylamino-4(3H)-pyrimidinone 5'-phosphate (DARP), formate and pyrophosphate.</text>
</comment>
<keyword evidence="14 19" id="KW-0464">Manganese</keyword>
<feature type="binding site" evidence="19">
    <location>
        <position position="51"/>
    </location>
    <ligand>
        <name>D-ribulose 5-phosphate</name>
        <dbReference type="ChEBI" id="CHEBI:58121"/>
    </ligand>
</feature>
<feature type="binding site" evidence="19">
    <location>
        <position position="162"/>
    </location>
    <ligand>
        <name>Mg(2+)</name>
        <dbReference type="ChEBI" id="CHEBI:18420"/>
        <label>2</label>
    </ligand>
</feature>
<dbReference type="CDD" id="cd00641">
    <property type="entry name" value="GTP_cyclohydro2"/>
    <property type="match status" value="1"/>
</dbReference>
<gene>
    <name evidence="18 21" type="primary">ribA</name>
    <name evidence="19" type="synonym">ribB</name>
    <name evidence="21" type="ORF">MOPEL_130_01580</name>
</gene>
<evidence type="ECO:0000313" key="22">
    <source>
        <dbReference type="Proteomes" id="UP000004367"/>
    </source>
</evidence>
<keyword evidence="9 18" id="KW-0547">Nucleotide-binding</keyword>
<feature type="domain" description="GTP cyclohydrolase II" evidence="20">
    <location>
        <begin position="228"/>
        <end position="402"/>
    </location>
</feature>
<evidence type="ECO:0000256" key="3">
    <source>
        <dbReference type="ARBA" id="ARBA00004853"/>
    </source>
</evidence>
<dbReference type="UniPathway" id="UPA00275">
    <property type="reaction ID" value="UER00399"/>
</dbReference>
<dbReference type="Pfam" id="PF00926">
    <property type="entry name" value="DHBP_synthase"/>
    <property type="match status" value="1"/>
</dbReference>
<feature type="binding site" evidence="19">
    <location>
        <begin position="46"/>
        <end position="47"/>
    </location>
    <ligand>
        <name>D-ribulose 5-phosphate</name>
        <dbReference type="ChEBI" id="CHEBI:58121"/>
    </ligand>
</feature>
<evidence type="ECO:0000256" key="6">
    <source>
        <dbReference type="ARBA" id="ARBA00011738"/>
    </source>
</evidence>
<dbReference type="GO" id="GO:0005525">
    <property type="term" value="F:GTP binding"/>
    <property type="evidence" value="ECO:0007669"/>
    <property type="project" value="UniProtKB-KW"/>
</dbReference>
<evidence type="ECO:0000256" key="11">
    <source>
        <dbReference type="ARBA" id="ARBA00022833"/>
    </source>
</evidence>
<evidence type="ECO:0000256" key="5">
    <source>
        <dbReference type="ARBA" id="ARBA00005520"/>
    </source>
</evidence>
<dbReference type="eggNOG" id="COG0807">
    <property type="taxonomic scope" value="Bacteria"/>
</dbReference>
<feature type="site" description="Essential for catalytic activity" evidence="19">
    <location>
        <position position="145"/>
    </location>
</feature>
<comment type="catalytic activity">
    <reaction evidence="1 19">
        <text>D-ribulose 5-phosphate = (2S)-2-hydroxy-3-oxobutyl phosphate + formate + H(+)</text>
        <dbReference type="Rhea" id="RHEA:18457"/>
        <dbReference type="ChEBI" id="CHEBI:15378"/>
        <dbReference type="ChEBI" id="CHEBI:15740"/>
        <dbReference type="ChEBI" id="CHEBI:58121"/>
        <dbReference type="ChEBI" id="CHEBI:58830"/>
        <dbReference type="EC" id="4.1.99.12"/>
    </reaction>
</comment>
<dbReference type="SUPFAM" id="SSF55821">
    <property type="entry name" value="YrdC/RibB"/>
    <property type="match status" value="1"/>
</dbReference>
<comment type="caution">
    <text evidence="21">The sequence shown here is derived from an EMBL/GenBank/DDBJ whole genome shotgun (WGS) entry which is preliminary data.</text>
</comment>
<keyword evidence="11 18" id="KW-0862">Zinc</keyword>
<comment type="cofactor">
    <cofactor evidence="18">
        <name>Zn(2+)</name>
        <dbReference type="ChEBI" id="CHEBI:29105"/>
    </cofactor>
    <text evidence="18">Binds 1 zinc ion per subunit.</text>
</comment>
<evidence type="ECO:0000256" key="4">
    <source>
        <dbReference type="ARBA" id="ARBA00004904"/>
    </source>
</evidence>
<feature type="binding site" evidence="18">
    <location>
        <begin position="289"/>
        <end position="293"/>
    </location>
    <ligand>
        <name>GTP</name>
        <dbReference type="ChEBI" id="CHEBI:37565"/>
    </ligand>
</feature>
<comment type="similarity">
    <text evidence="5">In the N-terminal section; belongs to the DHBP synthase family.</text>
</comment>
<keyword evidence="13 18" id="KW-0342">GTP-binding</keyword>
<evidence type="ECO:0000256" key="15">
    <source>
        <dbReference type="ARBA" id="ARBA00023239"/>
    </source>
</evidence>
<dbReference type="GO" id="GO:0008270">
    <property type="term" value="F:zinc ion binding"/>
    <property type="evidence" value="ECO:0007669"/>
    <property type="project" value="UniProtKB-UniRule"/>
</dbReference>
<comment type="similarity">
    <text evidence="18">Belongs to the GTP cyclohydrolase II family.</text>
</comment>
<evidence type="ECO:0000256" key="19">
    <source>
        <dbReference type="HAMAP-Rule" id="MF_00180"/>
    </source>
</evidence>
<feature type="active site" description="Proton acceptor" evidence="18">
    <location>
        <position position="366"/>
    </location>
</feature>
<comment type="similarity">
    <text evidence="17 19">Belongs to the DHBP synthase family.</text>
</comment>
<dbReference type="InterPro" id="IPR032677">
    <property type="entry name" value="GTP_cyclohydro_II"/>
</dbReference>
<feature type="binding site" evidence="18">
    <location>
        <position position="305"/>
    </location>
    <ligand>
        <name>Zn(2+)</name>
        <dbReference type="ChEBI" id="CHEBI:29105"/>
        <note>catalytic</note>
    </ligand>
</feature>
<keyword evidence="7 19" id="KW-0686">Riboflavin biosynthesis</keyword>
<dbReference type="HAMAP" id="MF_00179">
    <property type="entry name" value="RibA"/>
    <property type="match status" value="1"/>
</dbReference>
<dbReference type="NCBIfam" id="NF001591">
    <property type="entry name" value="PRK00393.1"/>
    <property type="match status" value="1"/>
</dbReference>
<feature type="binding site" evidence="18">
    <location>
        <position position="307"/>
    </location>
    <ligand>
        <name>Zn(2+)</name>
        <dbReference type="ChEBI" id="CHEBI:29105"/>
        <note>catalytic</note>
    </ligand>
</feature>
<dbReference type="GO" id="GO:0009231">
    <property type="term" value="P:riboflavin biosynthetic process"/>
    <property type="evidence" value="ECO:0007669"/>
    <property type="project" value="UniProtKB-UniRule"/>
</dbReference>
<dbReference type="HAMAP" id="MF_00180">
    <property type="entry name" value="RibB"/>
    <property type="match status" value="1"/>
</dbReference>
<dbReference type="PIRSF" id="PIRSF001259">
    <property type="entry name" value="RibA"/>
    <property type="match status" value="1"/>
</dbReference>
<dbReference type="PANTHER" id="PTHR21327">
    <property type="entry name" value="GTP CYCLOHYDROLASE II-RELATED"/>
    <property type="match status" value="1"/>
</dbReference>
<comment type="cofactor">
    <cofactor evidence="19">
        <name>Mg(2+)</name>
        <dbReference type="ChEBI" id="CHEBI:18420"/>
    </cofactor>
    <cofactor evidence="19">
        <name>Mn(2+)</name>
        <dbReference type="ChEBI" id="CHEBI:29035"/>
    </cofactor>
    <text evidence="19">Binds 2 divalent metal cations per subunit. Magnesium or manganese.</text>
</comment>
<dbReference type="EC" id="3.5.4.25" evidence="18"/>
<proteinExistence type="inferred from homology"/>
<dbReference type="GO" id="GO:0008686">
    <property type="term" value="F:3,4-dihydroxy-2-butanone-4-phosphate synthase activity"/>
    <property type="evidence" value="ECO:0007669"/>
    <property type="project" value="UniProtKB-UniRule"/>
</dbReference>
<dbReference type="InterPro" id="IPR036144">
    <property type="entry name" value="RibA-like_sf"/>
</dbReference>
<evidence type="ECO:0000256" key="16">
    <source>
        <dbReference type="ARBA" id="ARBA00049295"/>
    </source>
</evidence>
<reference evidence="21 22" key="1">
    <citation type="submission" date="2012-02" db="EMBL/GenBank/DDBJ databases">
        <title>Whole genome shotgun sequence of Mobilicoccus pelagius NBRC 104925.</title>
        <authorList>
            <person name="Yoshida Y."/>
            <person name="Hosoyama A."/>
            <person name="Tsuchikane K."/>
            <person name="Katsumata H."/>
            <person name="Yamazaki S."/>
            <person name="Fujita N."/>
        </authorList>
    </citation>
    <scope>NUCLEOTIDE SEQUENCE [LARGE SCALE GENOMIC DNA]</scope>
    <source>
        <strain evidence="21 22">NBRC 104925</strain>
    </source>
</reference>
<organism evidence="21 22">
    <name type="scientific">Mobilicoccus pelagius NBRC 104925</name>
    <dbReference type="NCBI Taxonomy" id="1089455"/>
    <lineage>
        <taxon>Bacteria</taxon>
        <taxon>Bacillati</taxon>
        <taxon>Actinomycetota</taxon>
        <taxon>Actinomycetes</taxon>
        <taxon>Micrococcales</taxon>
        <taxon>Dermatophilaceae</taxon>
        <taxon>Mobilicoccus</taxon>
    </lineage>
</organism>
<dbReference type="FunFam" id="3.90.870.10:FF:000002">
    <property type="entry name" value="3,4-dihydroxy-2-butanone 4-phosphate synthase"/>
    <property type="match status" value="1"/>
</dbReference>
<dbReference type="EMBL" id="BAFE01000089">
    <property type="protein sequence ID" value="GAB49551.1"/>
    <property type="molecule type" value="Genomic_DNA"/>
</dbReference>
<feature type="binding site" evidence="18">
    <location>
        <position position="394"/>
    </location>
    <ligand>
        <name>GTP</name>
        <dbReference type="ChEBI" id="CHEBI:37565"/>
    </ligand>
</feature>
<sequence>MTTQSGTPVTTGTDEHVDARRFARIEDALEAMRQGRPVLVLDDEDRENEGDVVAAGQTLTDEWMAWMIRHGSGYVCAPMPDEWADHLDLPPMVARNEDTRRTAYTVTCDARDGVTTGISAADRAHTVRLLADPSIDAGDLVRPGHMVPLRARPGGVLERRGHTEATVDLCRLAGLEPVGAIAELVHHDGTMMRAPAVLALGAETGLPVVTIEQLAAYRSRHDRVLRTAATRLPTDDGLFTLIGYRDLLTGAEHVALVSPRGLHGDLASAPEGVTTPRDDTSPQGRVLARVHSECLTGDAFGSRRCDCGPQFRAARRIVADEGGLLVYLRGHEGRGVGLLAKLAAYELQDEGADTVEAQTRLGLPVDAREYGAAAAILADLGVESVDLLTNNPAKREGLLAAGFGDVGTRPLHADVNADNVRYLRTKAERMRHTFAETDLHVPGED</sequence>
<keyword evidence="12 19" id="KW-0460">Magnesium</keyword>
<dbReference type="PANTHER" id="PTHR21327:SF18">
    <property type="entry name" value="3,4-DIHYDROXY-2-BUTANONE 4-PHOSPHATE SYNTHASE"/>
    <property type="match status" value="1"/>
</dbReference>
<evidence type="ECO:0000256" key="14">
    <source>
        <dbReference type="ARBA" id="ARBA00023211"/>
    </source>
</evidence>
<keyword evidence="15 19" id="KW-0456">Lyase</keyword>
<dbReference type="GO" id="GO:0000287">
    <property type="term" value="F:magnesium ion binding"/>
    <property type="evidence" value="ECO:0007669"/>
    <property type="project" value="UniProtKB-UniRule"/>
</dbReference>
<dbReference type="InterPro" id="IPR017945">
    <property type="entry name" value="DHBP_synth_RibB-like_a/b_dom"/>
</dbReference>
<dbReference type="InterPro" id="IPR000926">
    <property type="entry name" value="RibA"/>
</dbReference>
<feature type="binding site" evidence="18">
    <location>
        <position position="389"/>
    </location>
    <ligand>
        <name>GTP</name>
        <dbReference type="ChEBI" id="CHEBI:37565"/>
    </ligand>
</feature>
<evidence type="ECO:0000256" key="8">
    <source>
        <dbReference type="ARBA" id="ARBA00022723"/>
    </source>
</evidence>
<comment type="function">
    <text evidence="2 19">Catalyzes the conversion of D-ribulose 5-phosphate to formate and 3,4-dihydroxy-2-butanone 4-phosphate.</text>
</comment>
<evidence type="ECO:0000256" key="12">
    <source>
        <dbReference type="ARBA" id="ARBA00022842"/>
    </source>
</evidence>
<evidence type="ECO:0000256" key="7">
    <source>
        <dbReference type="ARBA" id="ARBA00022619"/>
    </source>
</evidence>
<dbReference type="InterPro" id="IPR000422">
    <property type="entry name" value="DHBP_synthase_RibB"/>
</dbReference>
<dbReference type="GO" id="GO:0003935">
    <property type="term" value="F:GTP cyclohydrolase II activity"/>
    <property type="evidence" value="ECO:0007669"/>
    <property type="project" value="UniProtKB-UniRule"/>
</dbReference>
<dbReference type="RefSeq" id="WP_009483394.1">
    <property type="nucleotide sequence ID" value="NZ_BAFE01000089.1"/>
</dbReference>
<dbReference type="SUPFAM" id="SSF142695">
    <property type="entry name" value="RibA-like"/>
    <property type="match status" value="1"/>
</dbReference>
<comment type="subunit">
    <text evidence="6 19">Homodimer.</text>
</comment>
<evidence type="ECO:0000259" key="20">
    <source>
        <dbReference type="Pfam" id="PF00925"/>
    </source>
</evidence>
<dbReference type="STRING" id="1089455.MOPEL_130_01580"/>
<feature type="active site" description="Nucleophile" evidence="18">
    <location>
        <position position="368"/>
    </location>
</feature>
<evidence type="ECO:0000313" key="21">
    <source>
        <dbReference type="EMBL" id="GAB49551.1"/>
    </source>
</evidence>
<comment type="pathway">
    <text evidence="3 18">Cofactor biosynthesis; riboflavin biosynthesis; 5-amino-6-(D-ribitylamino)uracil from GTP: step 1/4.</text>
</comment>
<name>H5UUZ3_9MICO</name>
<keyword evidence="10 18" id="KW-0378">Hydrolase</keyword>
<evidence type="ECO:0000256" key="18">
    <source>
        <dbReference type="HAMAP-Rule" id="MF_00179"/>
    </source>
</evidence>
<feature type="binding site" evidence="19">
    <location>
        <position position="47"/>
    </location>
    <ligand>
        <name>Mg(2+)</name>
        <dbReference type="ChEBI" id="CHEBI:18420"/>
        <label>2</label>
    </ligand>
</feature>
<dbReference type="eggNOG" id="COG0108">
    <property type="taxonomic scope" value="Bacteria"/>
</dbReference>
<evidence type="ECO:0000256" key="13">
    <source>
        <dbReference type="ARBA" id="ARBA00023134"/>
    </source>
</evidence>
<feature type="binding site" evidence="19">
    <location>
        <position position="47"/>
    </location>
    <ligand>
        <name>Mg(2+)</name>
        <dbReference type="ChEBI" id="CHEBI:18420"/>
        <label>1</label>
    </ligand>
</feature>
<dbReference type="AlphaFoldDB" id="H5UUZ3"/>
<comment type="pathway">
    <text evidence="4 19">Cofactor biosynthesis; riboflavin biosynthesis; 2-hydroxy-3-oxobutyl phosphate from D-ribulose 5-phosphate: step 1/1.</text>
</comment>
<dbReference type="Proteomes" id="UP000004367">
    <property type="component" value="Unassembled WGS sequence"/>
</dbReference>
<keyword evidence="8 19" id="KW-0479">Metal-binding</keyword>
<dbReference type="Gene3D" id="3.90.870.10">
    <property type="entry name" value="DHBP synthase"/>
    <property type="match status" value="1"/>
</dbReference>
<feature type="binding site" evidence="19">
    <location>
        <begin position="159"/>
        <end position="163"/>
    </location>
    <ligand>
        <name>D-ribulose 5-phosphate</name>
        <dbReference type="ChEBI" id="CHEBI:58121"/>
    </ligand>
</feature>
<keyword evidence="22" id="KW-1185">Reference proteome</keyword>
<feature type="binding site" evidence="18">
    <location>
        <begin position="332"/>
        <end position="334"/>
    </location>
    <ligand>
        <name>GTP</name>
        <dbReference type="ChEBI" id="CHEBI:37565"/>
    </ligand>
</feature>
<feature type="binding site" evidence="18">
    <location>
        <position position="294"/>
    </location>
    <ligand>
        <name>Zn(2+)</name>
        <dbReference type="ChEBI" id="CHEBI:29105"/>
        <note>catalytic</note>
    </ligand>
</feature>
<dbReference type="NCBIfam" id="TIGR00506">
    <property type="entry name" value="ribB"/>
    <property type="match status" value="1"/>
</dbReference>
<evidence type="ECO:0000256" key="2">
    <source>
        <dbReference type="ARBA" id="ARBA00002284"/>
    </source>
</evidence>
<evidence type="ECO:0000256" key="10">
    <source>
        <dbReference type="ARBA" id="ARBA00022801"/>
    </source>
</evidence>
<dbReference type="Pfam" id="PF00925">
    <property type="entry name" value="GTP_cyclohydro2"/>
    <property type="match status" value="1"/>
</dbReference>
<dbReference type="GO" id="GO:0030145">
    <property type="term" value="F:manganese ion binding"/>
    <property type="evidence" value="ECO:0007669"/>
    <property type="project" value="UniProtKB-UniRule"/>
</dbReference>
<dbReference type="GO" id="GO:0005829">
    <property type="term" value="C:cytosol"/>
    <property type="evidence" value="ECO:0007669"/>
    <property type="project" value="TreeGrafter"/>
</dbReference>
<evidence type="ECO:0000256" key="9">
    <source>
        <dbReference type="ARBA" id="ARBA00022741"/>
    </source>
</evidence>
<dbReference type="EC" id="4.1.99.12" evidence="19"/>
<feature type="site" description="Essential for catalytic activity" evidence="19">
    <location>
        <position position="183"/>
    </location>
</feature>
<comment type="catalytic activity">
    <reaction evidence="16 18">
        <text>GTP + 4 H2O = 2,5-diamino-6-hydroxy-4-(5-phosphoribosylamino)-pyrimidine + formate + 2 phosphate + 3 H(+)</text>
        <dbReference type="Rhea" id="RHEA:23704"/>
        <dbReference type="ChEBI" id="CHEBI:15377"/>
        <dbReference type="ChEBI" id="CHEBI:15378"/>
        <dbReference type="ChEBI" id="CHEBI:15740"/>
        <dbReference type="ChEBI" id="CHEBI:37565"/>
        <dbReference type="ChEBI" id="CHEBI:43474"/>
        <dbReference type="ChEBI" id="CHEBI:58614"/>
        <dbReference type="EC" id="3.5.4.25"/>
    </reaction>
</comment>
<accession>H5UUZ3</accession>
<feature type="binding site" evidence="18">
    <location>
        <position position="310"/>
    </location>
    <ligand>
        <name>GTP</name>
        <dbReference type="ChEBI" id="CHEBI:37565"/>
    </ligand>
</feature>
<evidence type="ECO:0000256" key="17">
    <source>
        <dbReference type="ARBA" id="ARBA00060730"/>
    </source>
</evidence>
<feature type="binding site" evidence="18">
    <location>
        <position position="354"/>
    </location>
    <ligand>
        <name>GTP</name>
        <dbReference type="ChEBI" id="CHEBI:37565"/>
    </ligand>
</feature>
<dbReference type="Gene3D" id="3.40.50.10990">
    <property type="entry name" value="GTP cyclohydrolase II"/>
    <property type="match status" value="1"/>
</dbReference>
<evidence type="ECO:0000256" key="1">
    <source>
        <dbReference type="ARBA" id="ARBA00000141"/>
    </source>
</evidence>
<protein>
    <recommendedName>
        <fullName evidence="18 19">Multifunctional fusion protein</fullName>
    </recommendedName>
    <domain>
        <recommendedName>
            <fullName evidence="18">GTP cyclohydrolase-2</fullName>
            <ecNumber evidence="18">3.5.4.25</ecNumber>
        </recommendedName>
        <alternativeName>
            <fullName evidence="18">GTP cyclohydrolase II</fullName>
        </alternativeName>
    </domain>
    <domain>
        <recommendedName>
            <fullName evidence="19">3,4-dihydroxy-2-butanone 4-phosphate synthase</fullName>
            <shortName evidence="19">DHBP synthase</shortName>
            <ecNumber evidence="19">4.1.99.12</ecNumber>
        </recommendedName>
    </domain>
</protein>
<dbReference type="OrthoDB" id="9793111at2"/>